<dbReference type="EMBL" id="CYZP01000044">
    <property type="protein sequence ID" value="CUO61424.1"/>
    <property type="molecule type" value="Genomic_DNA"/>
</dbReference>
<evidence type="ECO:0000313" key="2">
    <source>
        <dbReference type="EMBL" id="CUO61424.1"/>
    </source>
</evidence>
<feature type="region of interest" description="Disordered" evidence="1">
    <location>
        <begin position="25"/>
        <end position="44"/>
    </location>
</feature>
<protein>
    <submittedName>
        <fullName evidence="2">Uncharacterized protein</fullName>
    </submittedName>
</protein>
<sequence>MKVTTSKSKNSESFYIAKSYINNKGNANKQTSLKPQYARYQKSV</sequence>
<proteinExistence type="predicted"/>
<feature type="compositionally biased region" description="Polar residues" evidence="1">
    <location>
        <begin position="25"/>
        <end position="34"/>
    </location>
</feature>
<dbReference type="AlphaFoldDB" id="A0A174GFU0"/>
<evidence type="ECO:0000313" key="3">
    <source>
        <dbReference type="Proteomes" id="UP000095645"/>
    </source>
</evidence>
<reference evidence="2 3" key="1">
    <citation type="submission" date="2015-09" db="EMBL/GenBank/DDBJ databases">
        <authorList>
            <consortium name="Pathogen Informatics"/>
        </authorList>
    </citation>
    <scope>NUCLEOTIDE SEQUENCE [LARGE SCALE GENOMIC DNA]</scope>
    <source>
        <strain evidence="2 3">2789STDY5834861</strain>
    </source>
</reference>
<dbReference type="Proteomes" id="UP000095645">
    <property type="component" value="Unassembled WGS sequence"/>
</dbReference>
<evidence type="ECO:0000256" key="1">
    <source>
        <dbReference type="SAM" id="MobiDB-lite"/>
    </source>
</evidence>
<organism evidence="2 3">
    <name type="scientific">Blautia obeum</name>
    <dbReference type="NCBI Taxonomy" id="40520"/>
    <lineage>
        <taxon>Bacteria</taxon>
        <taxon>Bacillati</taxon>
        <taxon>Bacillota</taxon>
        <taxon>Clostridia</taxon>
        <taxon>Lachnospirales</taxon>
        <taxon>Lachnospiraceae</taxon>
        <taxon>Blautia</taxon>
    </lineage>
</organism>
<name>A0A174GFU0_9FIRM</name>
<gene>
    <name evidence="2" type="ORF">ERS852476_03412</name>
</gene>
<accession>A0A174GFU0</accession>